<evidence type="ECO:0000259" key="10">
    <source>
        <dbReference type="Pfam" id="PF21088"/>
    </source>
</evidence>
<feature type="transmembrane region" description="Helical" evidence="7">
    <location>
        <begin position="231"/>
        <end position="254"/>
    </location>
</feature>
<dbReference type="GO" id="GO:0008381">
    <property type="term" value="F:mechanosensitive monoatomic ion channel activity"/>
    <property type="evidence" value="ECO:0007669"/>
    <property type="project" value="UniProtKB-ARBA"/>
</dbReference>
<comment type="similarity">
    <text evidence="2">Belongs to the MscS (TC 1.A.23) family.</text>
</comment>
<evidence type="ECO:0000313" key="11">
    <source>
        <dbReference type="EMBL" id="OSJ01816.1"/>
    </source>
</evidence>
<protein>
    <submittedName>
        <fullName evidence="11">Mechanosensitive ion channel protein MscS</fullName>
    </submittedName>
</protein>
<dbReference type="Pfam" id="PF21088">
    <property type="entry name" value="MS_channel_1st"/>
    <property type="match status" value="1"/>
</dbReference>
<dbReference type="SUPFAM" id="SSF50182">
    <property type="entry name" value="Sm-like ribonucleoproteins"/>
    <property type="match status" value="1"/>
</dbReference>
<evidence type="ECO:0000256" key="7">
    <source>
        <dbReference type="SAM" id="Phobius"/>
    </source>
</evidence>
<keyword evidence="4 7" id="KW-0812">Transmembrane</keyword>
<feature type="transmembrane region" description="Helical" evidence="7">
    <location>
        <begin position="148"/>
        <end position="169"/>
    </location>
</feature>
<dbReference type="InterPro" id="IPR010920">
    <property type="entry name" value="LSM_dom_sf"/>
</dbReference>
<evidence type="ECO:0000259" key="9">
    <source>
        <dbReference type="Pfam" id="PF21082"/>
    </source>
</evidence>
<dbReference type="SUPFAM" id="SSF82861">
    <property type="entry name" value="Mechanosensitive channel protein MscS (YggB), transmembrane region"/>
    <property type="match status" value="1"/>
</dbReference>
<evidence type="ECO:0000256" key="1">
    <source>
        <dbReference type="ARBA" id="ARBA00004651"/>
    </source>
</evidence>
<keyword evidence="3" id="KW-1003">Cell membrane</keyword>
<organism evidence="11 12">
    <name type="scientific">Bradyrhizobium canariense</name>
    <dbReference type="NCBI Taxonomy" id="255045"/>
    <lineage>
        <taxon>Bacteria</taxon>
        <taxon>Pseudomonadati</taxon>
        <taxon>Pseudomonadota</taxon>
        <taxon>Alphaproteobacteria</taxon>
        <taxon>Hyphomicrobiales</taxon>
        <taxon>Nitrobacteraceae</taxon>
        <taxon>Bradyrhizobium</taxon>
    </lineage>
</organism>
<feature type="transmembrane region" description="Helical" evidence="7">
    <location>
        <begin position="189"/>
        <end position="210"/>
    </location>
</feature>
<evidence type="ECO:0000259" key="8">
    <source>
        <dbReference type="Pfam" id="PF00924"/>
    </source>
</evidence>
<comment type="caution">
    <text evidence="11">The sequence shown here is derived from an EMBL/GenBank/DDBJ whole genome shotgun (WGS) entry which is preliminary data.</text>
</comment>
<dbReference type="InterPro" id="IPR006685">
    <property type="entry name" value="MscS_channel_2nd"/>
</dbReference>
<dbReference type="Proteomes" id="UP000193553">
    <property type="component" value="Unassembled WGS sequence"/>
</dbReference>
<accession>A0A1X3EK89</accession>
<feature type="domain" description="Mechanosensitive ion channel transmembrane helices 2/3" evidence="10">
    <location>
        <begin position="234"/>
        <end position="275"/>
    </location>
</feature>
<gene>
    <name evidence="11" type="ORF">BSZ18_39150</name>
</gene>
<dbReference type="Gene3D" id="1.10.287.1260">
    <property type="match status" value="1"/>
</dbReference>
<keyword evidence="5 7" id="KW-1133">Transmembrane helix</keyword>
<proteinExistence type="inferred from homology"/>
<dbReference type="Pfam" id="PF21082">
    <property type="entry name" value="MS_channel_3rd"/>
    <property type="match status" value="1"/>
</dbReference>
<dbReference type="InterPro" id="IPR011014">
    <property type="entry name" value="MscS_channel_TM-2"/>
</dbReference>
<dbReference type="OrthoDB" id="9799209at2"/>
<dbReference type="InterPro" id="IPR052702">
    <property type="entry name" value="MscS-like_channel"/>
</dbReference>
<dbReference type="AlphaFoldDB" id="A0A1X3EK89"/>
<evidence type="ECO:0000256" key="6">
    <source>
        <dbReference type="ARBA" id="ARBA00023136"/>
    </source>
</evidence>
<feature type="transmembrane region" description="Helical" evidence="7">
    <location>
        <begin position="260"/>
        <end position="288"/>
    </location>
</feature>
<name>A0A1X3EK89_9BRAD</name>
<feature type="transmembrane region" description="Helical" evidence="7">
    <location>
        <begin position="88"/>
        <end position="110"/>
    </location>
</feature>
<feature type="transmembrane region" description="Helical" evidence="7">
    <location>
        <begin position="122"/>
        <end position="141"/>
    </location>
</feature>
<feature type="transmembrane region" description="Helical" evidence="7">
    <location>
        <begin position="46"/>
        <end position="68"/>
    </location>
</feature>
<reference evidence="11 12" key="1">
    <citation type="submission" date="2017-03" db="EMBL/GenBank/DDBJ databases">
        <title>Whole genome sequences of fourteen strains of Bradyrhizobium canariense and one strain of Bradyrhizobium japonicum isolated from Lupinus (Papilionoideae: Genisteae) species in Algeria.</title>
        <authorList>
            <person name="Crovadore J."/>
            <person name="Chekireb D."/>
            <person name="Brachmann A."/>
            <person name="Chablais R."/>
            <person name="Cochard B."/>
            <person name="Lefort F."/>
        </authorList>
    </citation>
    <scope>NUCLEOTIDE SEQUENCE [LARGE SCALE GENOMIC DNA]</scope>
    <source>
        <strain evidence="11 12">UBMA195</strain>
    </source>
</reference>
<comment type="subcellular location">
    <subcellularLocation>
        <location evidence="1">Cell membrane</location>
        <topology evidence="1">Multi-pass membrane protein</topology>
    </subcellularLocation>
</comment>
<evidence type="ECO:0000256" key="5">
    <source>
        <dbReference type="ARBA" id="ARBA00022989"/>
    </source>
</evidence>
<dbReference type="SUPFAM" id="SSF82689">
    <property type="entry name" value="Mechanosensitive channel protein MscS (YggB), C-terminal domain"/>
    <property type="match status" value="1"/>
</dbReference>
<sequence length="457" mass="49225">MGFSGALESTPPARSPTRPIDMDLKDFMEFVQTTARSVGAEISSPWFYLQFGLILAAAGIAYAAEAAVRSRVDMTSLAMRWPLPLRHFVRVMVSSASTAVFTLLVIVSRVVMYHATWPSRSYLLMVAAKLGLAWLAIRLLTSVLRNAFIVKLVSITAWFVAALSILGQLDATVDLLDSFAIVLGGLRLTPLLVIKAGALLLIALWLTNIASNFAESRINSTTDLTPSVQVLLVKIIRIGLLAVAIVIALGTVGIDLSALAVFSGAVGVGIGIGLQKIVANFISGIILLADKSVKPGDLVTIGDNTGRISAMKTRYISVAAGDGREFLVPNEDLVTQKVVNWTYTDKNTLVKIAFGTNYDADPRLVCKLAAETAAAHPRAQKGKPPNSILTEFAEAGMKFSLTFWIADPDGMDNVKSDVMLALWDAFKREGIRVPYPVREIRVRGGALPVETIMEVPN</sequence>
<dbReference type="PANTHER" id="PTHR30347">
    <property type="entry name" value="POTASSIUM CHANNEL RELATED"/>
    <property type="match status" value="1"/>
</dbReference>
<dbReference type="PANTHER" id="PTHR30347:SF1">
    <property type="entry name" value="MECHANOSENSITIVE CHANNEL MSCK"/>
    <property type="match status" value="1"/>
</dbReference>
<dbReference type="GO" id="GO:0005886">
    <property type="term" value="C:plasma membrane"/>
    <property type="evidence" value="ECO:0007669"/>
    <property type="project" value="UniProtKB-SubCell"/>
</dbReference>
<evidence type="ECO:0000313" key="12">
    <source>
        <dbReference type="Proteomes" id="UP000193553"/>
    </source>
</evidence>
<feature type="domain" description="Mechanosensitive ion channel MscS" evidence="8">
    <location>
        <begin position="277"/>
        <end position="342"/>
    </location>
</feature>
<evidence type="ECO:0000256" key="4">
    <source>
        <dbReference type="ARBA" id="ARBA00022692"/>
    </source>
</evidence>
<dbReference type="Gene3D" id="2.30.30.60">
    <property type="match status" value="1"/>
</dbReference>
<dbReference type="InterPro" id="IPR011066">
    <property type="entry name" value="MscS_channel_C_sf"/>
</dbReference>
<feature type="domain" description="Mechanosensitive ion channel MscS C-terminal" evidence="9">
    <location>
        <begin position="350"/>
        <end position="432"/>
    </location>
</feature>
<dbReference type="Pfam" id="PF00924">
    <property type="entry name" value="MS_channel_2nd"/>
    <property type="match status" value="1"/>
</dbReference>
<evidence type="ECO:0000256" key="2">
    <source>
        <dbReference type="ARBA" id="ARBA00008017"/>
    </source>
</evidence>
<keyword evidence="6 7" id="KW-0472">Membrane</keyword>
<evidence type="ECO:0000256" key="3">
    <source>
        <dbReference type="ARBA" id="ARBA00022475"/>
    </source>
</evidence>
<dbReference type="EMBL" id="NAFI01000190">
    <property type="protein sequence ID" value="OSJ01816.1"/>
    <property type="molecule type" value="Genomic_DNA"/>
</dbReference>
<dbReference type="Gene3D" id="3.30.70.100">
    <property type="match status" value="1"/>
</dbReference>
<dbReference type="InterPro" id="IPR023408">
    <property type="entry name" value="MscS_beta-dom_sf"/>
</dbReference>
<dbReference type="InterPro" id="IPR049142">
    <property type="entry name" value="MS_channel_1st"/>
</dbReference>
<dbReference type="InterPro" id="IPR049278">
    <property type="entry name" value="MS_channel_C"/>
</dbReference>